<evidence type="ECO:0000256" key="2">
    <source>
        <dbReference type="ARBA" id="ARBA00008017"/>
    </source>
</evidence>
<organism evidence="10 12">
    <name type="scientific">Candidatus Altarchaeum hamiconexum</name>
    <dbReference type="NCBI Taxonomy" id="1803513"/>
    <lineage>
        <taxon>Archaea</taxon>
        <taxon>Candidatus Altarchaeota</taxon>
        <taxon>Candidatus Altiarchaeia</taxon>
        <taxon>Candidatus Altarchaeales</taxon>
        <taxon>Candidatus Altarchaeaceae</taxon>
        <taxon>Candidatus Altarchaeum</taxon>
    </lineage>
</organism>
<dbReference type="SUPFAM" id="SSF82861">
    <property type="entry name" value="Mechanosensitive channel protein MscS (YggB), transmembrane region"/>
    <property type="match status" value="1"/>
</dbReference>
<feature type="transmembrane region" description="Helical" evidence="7">
    <location>
        <begin position="12"/>
        <end position="33"/>
    </location>
</feature>
<dbReference type="AlphaFoldDB" id="A0A8J8CHK1"/>
<feature type="transmembrane region" description="Helical" evidence="7">
    <location>
        <begin position="86"/>
        <end position="106"/>
    </location>
</feature>
<evidence type="ECO:0000256" key="3">
    <source>
        <dbReference type="ARBA" id="ARBA00022475"/>
    </source>
</evidence>
<dbReference type="PANTHER" id="PTHR30221:SF1">
    <property type="entry name" value="SMALL-CONDUCTANCE MECHANOSENSITIVE CHANNEL"/>
    <property type="match status" value="1"/>
</dbReference>
<feature type="domain" description="Mechanosensitive ion channel MscS" evidence="8">
    <location>
        <begin position="179"/>
        <end position="245"/>
    </location>
</feature>
<dbReference type="InterPro" id="IPR049278">
    <property type="entry name" value="MS_channel_C"/>
</dbReference>
<dbReference type="Gene3D" id="1.10.287.1260">
    <property type="match status" value="1"/>
</dbReference>
<accession>A0A8J8CHK1</accession>
<gene>
    <name evidence="11" type="ORF">GW779_01935</name>
    <name evidence="10" type="ORF">GW910_01900</name>
</gene>
<dbReference type="EMBL" id="JAACVF010000044">
    <property type="protein sequence ID" value="NCN64817.1"/>
    <property type="molecule type" value="Genomic_DNA"/>
</dbReference>
<keyword evidence="4 7" id="KW-0812">Transmembrane</keyword>
<feature type="transmembrane region" description="Helical" evidence="7">
    <location>
        <begin position="54"/>
        <end position="74"/>
    </location>
</feature>
<dbReference type="GO" id="GO:0005886">
    <property type="term" value="C:plasma membrane"/>
    <property type="evidence" value="ECO:0007669"/>
    <property type="project" value="UniProtKB-SubCell"/>
</dbReference>
<evidence type="ECO:0000256" key="1">
    <source>
        <dbReference type="ARBA" id="ARBA00004651"/>
    </source>
</evidence>
<dbReference type="Pfam" id="PF00924">
    <property type="entry name" value="MS_channel_2nd"/>
    <property type="match status" value="1"/>
</dbReference>
<evidence type="ECO:0000313" key="12">
    <source>
        <dbReference type="Proteomes" id="UP000768163"/>
    </source>
</evidence>
<comment type="similarity">
    <text evidence="2">Belongs to the MscS (TC 1.A.23) family.</text>
</comment>
<dbReference type="PANTHER" id="PTHR30221">
    <property type="entry name" value="SMALL-CONDUCTANCE MECHANOSENSITIVE CHANNEL"/>
    <property type="match status" value="1"/>
</dbReference>
<protein>
    <submittedName>
        <fullName evidence="10">Mechanosensitive ion channel family protein</fullName>
    </submittedName>
</protein>
<evidence type="ECO:0000313" key="10">
    <source>
        <dbReference type="EMBL" id="NCN64817.1"/>
    </source>
</evidence>
<dbReference type="Gene3D" id="2.30.30.60">
    <property type="match status" value="1"/>
</dbReference>
<sequence>MLGLGIENYMDVVIALIIIAISAIFTKLVNFILEKVVAKWAEETKTTLDDEILKAIKLPVFLMIFFIGIYFALMQLNVLSEYYTEIQKIFTCIFILIITLFVTRIVKGIFKWYSADFALKTNTKIDEHSLPILKKIIIGFVYAIAIVYILTVIFGVNNITPLIAGLGIAGLAVALALQDPLSNFFAGVFIVADRRIMFGEYIELENGMKGYVEDIGWRTVRIKTLENNHIVIPNLKLSQSIFTNYYILKKEMSVILACGVSYNSDLEKVEKITIEVAKEIQQNVQGAVKNFEPFIRYNTYGDSNINFSIILRVEKFVDQYFVVHEFIKKLKQRYDKECIEISFPVRNIYFKNEKQ</sequence>
<dbReference type="InterPro" id="IPR010920">
    <property type="entry name" value="LSM_dom_sf"/>
</dbReference>
<dbReference type="InterPro" id="IPR011066">
    <property type="entry name" value="MscS_channel_C_sf"/>
</dbReference>
<reference evidence="10" key="1">
    <citation type="submission" date="2019-11" db="EMBL/GenBank/DDBJ databases">
        <title>Lipid analysis of CO2-rich subsurface aquifers suggests an autotrophy-based deep biosphere with lysolipids enriched in CPR bacteria.</title>
        <authorList>
            <person name="Probst A.J."/>
            <person name="Elling F.J."/>
            <person name="Castelle C.J."/>
            <person name="Zhu Q."/>
            <person name="Elvert M."/>
            <person name="Birarda G."/>
            <person name="Holman H.-Y."/>
            <person name="Lane K.R."/>
            <person name="Ladd B."/>
            <person name="Ryan M.C."/>
            <person name="Woyke T."/>
            <person name="Hinrichs K.-U."/>
            <person name="Banfield J.F."/>
        </authorList>
    </citation>
    <scope>NUCLEOTIDE SEQUENCE</scope>
    <source>
        <strain evidence="10">CG_2015-01_33_1645</strain>
        <strain evidence="11">CG_2015-04_33_537</strain>
    </source>
</reference>
<comment type="subcellular location">
    <subcellularLocation>
        <location evidence="1">Cell membrane</location>
        <topology evidence="1">Multi-pass membrane protein</topology>
    </subcellularLocation>
</comment>
<dbReference type="Gene3D" id="3.30.70.100">
    <property type="match status" value="1"/>
</dbReference>
<dbReference type="SUPFAM" id="SSF82689">
    <property type="entry name" value="Mechanosensitive channel protein MscS (YggB), C-terminal domain"/>
    <property type="match status" value="1"/>
</dbReference>
<dbReference type="Proteomes" id="UP000768163">
    <property type="component" value="Unassembled WGS sequence"/>
</dbReference>
<dbReference type="InterPro" id="IPR011014">
    <property type="entry name" value="MscS_channel_TM-2"/>
</dbReference>
<feature type="domain" description="Mechanosensitive ion channel MscS C-terminal" evidence="9">
    <location>
        <begin position="256"/>
        <end position="341"/>
    </location>
</feature>
<dbReference type="GO" id="GO:0008381">
    <property type="term" value="F:mechanosensitive monoatomic ion channel activity"/>
    <property type="evidence" value="ECO:0007669"/>
    <property type="project" value="InterPro"/>
</dbReference>
<feature type="transmembrane region" description="Helical" evidence="7">
    <location>
        <begin position="136"/>
        <end position="156"/>
    </location>
</feature>
<keyword evidence="6 7" id="KW-0472">Membrane</keyword>
<evidence type="ECO:0000256" key="4">
    <source>
        <dbReference type="ARBA" id="ARBA00022692"/>
    </source>
</evidence>
<evidence type="ECO:0000256" key="7">
    <source>
        <dbReference type="SAM" id="Phobius"/>
    </source>
</evidence>
<comment type="caution">
    <text evidence="10">The sequence shown here is derived from an EMBL/GenBank/DDBJ whole genome shotgun (WGS) entry which is preliminary data.</text>
</comment>
<dbReference type="Pfam" id="PF21082">
    <property type="entry name" value="MS_channel_3rd"/>
    <property type="match status" value="1"/>
</dbReference>
<name>A0A8J8CHK1_9ARCH</name>
<feature type="transmembrane region" description="Helical" evidence="7">
    <location>
        <begin position="162"/>
        <end position="192"/>
    </location>
</feature>
<dbReference type="InterPro" id="IPR023408">
    <property type="entry name" value="MscS_beta-dom_sf"/>
</dbReference>
<evidence type="ECO:0000259" key="9">
    <source>
        <dbReference type="Pfam" id="PF21082"/>
    </source>
</evidence>
<dbReference type="EMBL" id="JAACQH010000033">
    <property type="protein sequence ID" value="NCS91169.1"/>
    <property type="molecule type" value="Genomic_DNA"/>
</dbReference>
<evidence type="ECO:0000259" key="8">
    <source>
        <dbReference type="Pfam" id="PF00924"/>
    </source>
</evidence>
<dbReference type="InterPro" id="IPR006685">
    <property type="entry name" value="MscS_channel_2nd"/>
</dbReference>
<evidence type="ECO:0000313" key="11">
    <source>
        <dbReference type="EMBL" id="NCS91169.1"/>
    </source>
</evidence>
<proteinExistence type="inferred from homology"/>
<keyword evidence="5 7" id="KW-1133">Transmembrane helix</keyword>
<evidence type="ECO:0000256" key="5">
    <source>
        <dbReference type="ARBA" id="ARBA00022989"/>
    </source>
</evidence>
<evidence type="ECO:0000256" key="6">
    <source>
        <dbReference type="ARBA" id="ARBA00023136"/>
    </source>
</evidence>
<dbReference type="InterPro" id="IPR045275">
    <property type="entry name" value="MscS_archaea/bacteria_type"/>
</dbReference>
<keyword evidence="3" id="KW-1003">Cell membrane</keyword>
<dbReference type="SUPFAM" id="SSF50182">
    <property type="entry name" value="Sm-like ribonucleoproteins"/>
    <property type="match status" value="1"/>
</dbReference>
<dbReference type="Proteomes" id="UP000738826">
    <property type="component" value="Unassembled WGS sequence"/>
</dbReference>